<dbReference type="PANTHER" id="PTHR12993:SF11">
    <property type="entry name" value="N-ACETYLGLUCOSAMINYL-PHOSPHATIDYLINOSITOL DE-N-ACETYLASE"/>
    <property type="match status" value="1"/>
</dbReference>
<dbReference type="EC" id="3.5.1.-" evidence="2"/>
<evidence type="ECO:0000313" key="2">
    <source>
        <dbReference type="EMBL" id="MFD2094250.1"/>
    </source>
</evidence>
<dbReference type="InterPro" id="IPR003737">
    <property type="entry name" value="GlcNAc_PI_deacetylase-related"/>
</dbReference>
<dbReference type="InterPro" id="IPR024078">
    <property type="entry name" value="LmbE-like_dom_sf"/>
</dbReference>
<dbReference type="RefSeq" id="WP_376880896.1">
    <property type="nucleotide sequence ID" value="NZ_JBHUHP010000030.1"/>
</dbReference>
<evidence type="ECO:0000313" key="3">
    <source>
        <dbReference type="Proteomes" id="UP001597402"/>
    </source>
</evidence>
<dbReference type="SUPFAM" id="SSF102588">
    <property type="entry name" value="LmbE-like"/>
    <property type="match status" value="1"/>
</dbReference>
<sequence>MTETTAGPVRDRLLDVRPGDRWLVAVAHPDDESFGCGSTIAHAAARGAEVTVACATRGEAGEPAPGSPDGDLGTVREGELRRAAARLGVGRVELLGYRDSGFDGDPPAGSLCAASVPEVADVLRRLVRELRPDVLLVLDGSDGHRDHLHVGAAARAALQGMDGGAPLLVEHCLPNSLLRRWLQEMRSLRPDTAYHALDPATLGRDDADITDVLDTAGVLDRREAAMAEHRSQASPFDGLSPDLRRAFLVRDHLARVDVPGDRA</sequence>
<dbReference type="Proteomes" id="UP001597402">
    <property type="component" value="Unassembled WGS sequence"/>
</dbReference>
<organism evidence="2 3">
    <name type="scientific">Blastococcus deserti</name>
    <dbReference type="NCBI Taxonomy" id="2259033"/>
    <lineage>
        <taxon>Bacteria</taxon>
        <taxon>Bacillati</taxon>
        <taxon>Actinomycetota</taxon>
        <taxon>Actinomycetes</taxon>
        <taxon>Geodermatophilales</taxon>
        <taxon>Geodermatophilaceae</taxon>
        <taxon>Blastococcus</taxon>
    </lineage>
</organism>
<keyword evidence="3" id="KW-1185">Reference proteome</keyword>
<accession>A0ABW4XFN0</accession>
<keyword evidence="1" id="KW-0862">Zinc</keyword>
<reference evidence="3" key="1">
    <citation type="journal article" date="2019" name="Int. J. Syst. Evol. Microbiol.">
        <title>The Global Catalogue of Microorganisms (GCM) 10K type strain sequencing project: providing services to taxonomists for standard genome sequencing and annotation.</title>
        <authorList>
            <consortium name="The Broad Institute Genomics Platform"/>
            <consortium name="The Broad Institute Genome Sequencing Center for Infectious Disease"/>
            <person name="Wu L."/>
            <person name="Ma J."/>
        </authorList>
    </citation>
    <scope>NUCLEOTIDE SEQUENCE [LARGE SCALE GENOMIC DNA]</scope>
    <source>
        <strain evidence="3">JCM 3338</strain>
    </source>
</reference>
<dbReference type="Gene3D" id="3.40.50.10320">
    <property type="entry name" value="LmbE-like"/>
    <property type="match status" value="1"/>
</dbReference>
<dbReference type="PANTHER" id="PTHR12993">
    <property type="entry name" value="N-ACETYLGLUCOSAMINYL-PHOSPHATIDYLINOSITOL DE-N-ACETYLASE-RELATED"/>
    <property type="match status" value="1"/>
</dbReference>
<comment type="caution">
    <text evidence="2">The sequence shown here is derived from an EMBL/GenBank/DDBJ whole genome shotgun (WGS) entry which is preliminary data.</text>
</comment>
<keyword evidence="2" id="KW-0378">Hydrolase</keyword>
<evidence type="ECO:0000256" key="1">
    <source>
        <dbReference type="ARBA" id="ARBA00022833"/>
    </source>
</evidence>
<gene>
    <name evidence="2" type="ORF">ACFSHS_22000</name>
</gene>
<name>A0ABW4XFN0_9ACTN</name>
<protein>
    <submittedName>
        <fullName evidence="2">PIG-L deacetylase family protein</fullName>
        <ecNumber evidence="2">3.5.1.-</ecNumber>
    </submittedName>
</protein>
<dbReference type="GO" id="GO:0016787">
    <property type="term" value="F:hydrolase activity"/>
    <property type="evidence" value="ECO:0007669"/>
    <property type="project" value="UniProtKB-KW"/>
</dbReference>
<dbReference type="EMBL" id="JBHUHP010000030">
    <property type="protein sequence ID" value="MFD2094250.1"/>
    <property type="molecule type" value="Genomic_DNA"/>
</dbReference>
<dbReference type="Pfam" id="PF02585">
    <property type="entry name" value="PIG-L"/>
    <property type="match status" value="1"/>
</dbReference>
<proteinExistence type="predicted"/>